<dbReference type="PANTHER" id="PTHR21197:SF0">
    <property type="entry name" value="UDP-GALACTOPYRANOSE MUTASE"/>
    <property type="match status" value="1"/>
</dbReference>
<proteinExistence type="predicted"/>
<dbReference type="GO" id="GO:0008767">
    <property type="term" value="F:UDP-galactopyranose mutase activity"/>
    <property type="evidence" value="ECO:0007669"/>
    <property type="project" value="TreeGrafter"/>
</dbReference>
<organism evidence="2 3">
    <name type="scientific">Jiangella mangrovi</name>
    <dbReference type="NCBI Taxonomy" id="1524084"/>
    <lineage>
        <taxon>Bacteria</taxon>
        <taxon>Bacillati</taxon>
        <taxon>Actinomycetota</taxon>
        <taxon>Actinomycetes</taxon>
        <taxon>Jiangellales</taxon>
        <taxon>Jiangellaceae</taxon>
        <taxon>Jiangella</taxon>
    </lineage>
</organism>
<dbReference type="SUPFAM" id="SSF51905">
    <property type="entry name" value="FAD/NAD(P)-binding domain"/>
    <property type="match status" value="1"/>
</dbReference>
<evidence type="ECO:0000313" key="3">
    <source>
        <dbReference type="Proteomes" id="UP000542813"/>
    </source>
</evidence>
<dbReference type="InterPro" id="IPR036188">
    <property type="entry name" value="FAD/NAD-bd_sf"/>
</dbReference>
<dbReference type="GO" id="GO:0016491">
    <property type="term" value="F:oxidoreductase activity"/>
    <property type="evidence" value="ECO:0007669"/>
    <property type="project" value="InterPro"/>
</dbReference>
<dbReference type="GO" id="GO:0050660">
    <property type="term" value="F:flavin adenine dinucleotide binding"/>
    <property type="evidence" value="ECO:0007669"/>
    <property type="project" value="TreeGrafter"/>
</dbReference>
<dbReference type="Pfam" id="PF01593">
    <property type="entry name" value="Amino_oxidase"/>
    <property type="match status" value="1"/>
</dbReference>
<dbReference type="InterPro" id="IPR002937">
    <property type="entry name" value="Amino_oxidase"/>
</dbReference>
<evidence type="ECO:0000313" key="2">
    <source>
        <dbReference type="EMBL" id="MBB5790902.1"/>
    </source>
</evidence>
<reference evidence="2 3" key="1">
    <citation type="submission" date="2020-08" db="EMBL/GenBank/DDBJ databases">
        <title>Sequencing the genomes of 1000 actinobacteria strains.</title>
        <authorList>
            <person name="Klenk H.-P."/>
        </authorList>
    </citation>
    <scope>NUCLEOTIDE SEQUENCE [LARGE SCALE GENOMIC DNA]</scope>
    <source>
        <strain evidence="2 3">DSM 102122</strain>
    </source>
</reference>
<dbReference type="Gene3D" id="3.50.50.60">
    <property type="entry name" value="FAD/NAD(P)-binding domain"/>
    <property type="match status" value="1"/>
</dbReference>
<protein>
    <submittedName>
        <fullName evidence="2">Protoporphyrinogen oxidase</fullName>
    </submittedName>
</protein>
<dbReference type="AlphaFoldDB" id="A0A7W9LP72"/>
<sequence length="477" mass="52139">MTGSYDLIVIGAGPAGLAAAWRAAQRGMKVTLLERADHVGGLAASFEVGGVRVDQGSHRLDPNTPPAILHDLRALLGDDLQQRRRSSRIRVGDQWLGLPLRAEEAARKLPPSFLAKVARDSAVSKFRREESETYGGLVRTRVGPALYESVYGPLAEKQWGLPGDRISADQARRQTDRLGTWRVAARALRRGRKGGKPGAGGASATGGGYYYPRTGFGQLVEALADAAVTAGVEIRCEAEVDRVRVTEDEVEVSTQDGDLITGGLVFSTLPLPVLARIARPAPSLTSIESSARLRYRAMLLVYVVHQGGRWSPHDSHDIPDPRTPVIRISEPANYRANPSDPADRSVLCAEIPCSMTDDVWGLDDESLADLVDETLGLTGLPKVNRVHVESRRIGQVYPIYRVGYEHDLSDVDNWARMIRRVVTLGRQGLFVLENIDQALLMAYGAVGAIRDDGRFDRYAWTVARERFARSGYVDGLS</sequence>
<dbReference type="RefSeq" id="WP_184827283.1">
    <property type="nucleotide sequence ID" value="NZ_JACHMM010000001.1"/>
</dbReference>
<dbReference type="Pfam" id="PF13450">
    <property type="entry name" value="NAD_binding_8"/>
    <property type="match status" value="1"/>
</dbReference>
<dbReference type="Proteomes" id="UP000542813">
    <property type="component" value="Unassembled WGS sequence"/>
</dbReference>
<dbReference type="EMBL" id="JACHMM010000001">
    <property type="protein sequence ID" value="MBB5790902.1"/>
    <property type="molecule type" value="Genomic_DNA"/>
</dbReference>
<feature type="domain" description="Amine oxidase" evidence="1">
    <location>
        <begin position="204"/>
        <end position="378"/>
    </location>
</feature>
<keyword evidence="3" id="KW-1185">Reference proteome</keyword>
<evidence type="ECO:0000259" key="1">
    <source>
        <dbReference type="Pfam" id="PF01593"/>
    </source>
</evidence>
<name>A0A7W9LP72_9ACTN</name>
<dbReference type="GO" id="GO:0005829">
    <property type="term" value="C:cytosol"/>
    <property type="evidence" value="ECO:0007669"/>
    <property type="project" value="TreeGrafter"/>
</dbReference>
<dbReference type="PRINTS" id="PR00419">
    <property type="entry name" value="ADXRDTASE"/>
</dbReference>
<accession>A0A7W9LP72</accession>
<dbReference type="PANTHER" id="PTHR21197">
    <property type="entry name" value="UDP-GALACTOPYRANOSE MUTASE"/>
    <property type="match status" value="1"/>
</dbReference>
<gene>
    <name evidence="2" type="ORF">HD601_005477</name>
</gene>
<comment type="caution">
    <text evidence="2">The sequence shown here is derived from an EMBL/GenBank/DDBJ whole genome shotgun (WGS) entry which is preliminary data.</text>
</comment>